<organism evidence="3 4">
    <name type="scientific">Aristolochia fimbriata</name>
    <name type="common">White veined hardy Dutchman's pipe vine</name>
    <dbReference type="NCBI Taxonomy" id="158543"/>
    <lineage>
        <taxon>Eukaryota</taxon>
        <taxon>Viridiplantae</taxon>
        <taxon>Streptophyta</taxon>
        <taxon>Embryophyta</taxon>
        <taxon>Tracheophyta</taxon>
        <taxon>Spermatophyta</taxon>
        <taxon>Magnoliopsida</taxon>
        <taxon>Magnoliidae</taxon>
        <taxon>Piperales</taxon>
        <taxon>Aristolochiaceae</taxon>
        <taxon>Aristolochia</taxon>
    </lineage>
</organism>
<dbReference type="PANTHER" id="PTHR47926">
    <property type="entry name" value="PENTATRICOPEPTIDE REPEAT-CONTAINING PROTEIN"/>
    <property type="match status" value="1"/>
</dbReference>
<dbReference type="GO" id="GO:0003729">
    <property type="term" value="F:mRNA binding"/>
    <property type="evidence" value="ECO:0007669"/>
    <property type="project" value="UniProtKB-ARBA"/>
</dbReference>
<keyword evidence="4" id="KW-1185">Reference proteome</keyword>
<dbReference type="GO" id="GO:0004497">
    <property type="term" value="F:monooxygenase activity"/>
    <property type="evidence" value="ECO:0007669"/>
    <property type="project" value="InterPro"/>
</dbReference>
<dbReference type="Gene3D" id="1.25.40.10">
    <property type="entry name" value="Tetratricopeptide repeat domain"/>
    <property type="match status" value="3"/>
</dbReference>
<dbReference type="Gene3D" id="1.10.630.10">
    <property type="entry name" value="Cytochrome P450"/>
    <property type="match status" value="1"/>
</dbReference>
<dbReference type="InterPro" id="IPR046960">
    <property type="entry name" value="PPR_At4g14850-like_plant"/>
</dbReference>
<name>A0AAV7ETE4_ARIFI</name>
<dbReference type="PANTHER" id="PTHR47926:SF544">
    <property type="entry name" value="PENTACOTRIPEPTIDE-REPEAT REGION OF PRORP DOMAIN-CONTAINING PROTEIN"/>
    <property type="match status" value="1"/>
</dbReference>
<dbReference type="PRINTS" id="PR00463">
    <property type="entry name" value="EP450I"/>
</dbReference>
<gene>
    <name evidence="3" type="ORF">H6P81_010877</name>
</gene>
<dbReference type="GO" id="GO:0020037">
    <property type="term" value="F:heme binding"/>
    <property type="evidence" value="ECO:0007669"/>
    <property type="project" value="InterPro"/>
</dbReference>
<reference evidence="3 4" key="1">
    <citation type="submission" date="2021-07" db="EMBL/GenBank/DDBJ databases">
        <title>The Aristolochia fimbriata genome: insights into angiosperm evolution, floral development and chemical biosynthesis.</title>
        <authorList>
            <person name="Jiao Y."/>
        </authorList>
    </citation>
    <scope>NUCLEOTIDE SEQUENCE [LARGE SCALE GENOMIC DNA]</scope>
    <source>
        <strain evidence="3">IBCAS-2021</strain>
        <tissue evidence="3">Leaf</tissue>
    </source>
</reference>
<dbReference type="InterPro" id="IPR002885">
    <property type="entry name" value="PPR_rpt"/>
</dbReference>
<dbReference type="Proteomes" id="UP000825729">
    <property type="component" value="Unassembled WGS sequence"/>
</dbReference>
<evidence type="ECO:0000256" key="1">
    <source>
        <dbReference type="ARBA" id="ARBA00022737"/>
    </source>
</evidence>
<dbReference type="AlphaFoldDB" id="A0AAV7ETE4"/>
<accession>A0AAV7ETE4</accession>
<feature type="repeat" description="PPR" evidence="2">
    <location>
        <begin position="246"/>
        <end position="280"/>
    </location>
</feature>
<dbReference type="FunFam" id="1.25.40.10:FF:000073">
    <property type="entry name" value="Pentatricopeptide repeat-containing protein chloroplastic"/>
    <property type="match status" value="1"/>
</dbReference>
<dbReference type="PROSITE" id="PS51375">
    <property type="entry name" value="PPR"/>
    <property type="match status" value="3"/>
</dbReference>
<dbReference type="InterPro" id="IPR001128">
    <property type="entry name" value="Cyt_P450"/>
</dbReference>
<dbReference type="InterPro" id="IPR011990">
    <property type="entry name" value="TPR-like_helical_dom_sf"/>
</dbReference>
<dbReference type="GO" id="GO:0009451">
    <property type="term" value="P:RNA modification"/>
    <property type="evidence" value="ECO:0007669"/>
    <property type="project" value="InterPro"/>
</dbReference>
<dbReference type="GO" id="GO:0016705">
    <property type="term" value="F:oxidoreductase activity, acting on paired donors, with incorporation or reduction of molecular oxygen"/>
    <property type="evidence" value="ECO:0007669"/>
    <property type="project" value="InterPro"/>
</dbReference>
<evidence type="ECO:0000313" key="4">
    <source>
        <dbReference type="Proteomes" id="UP000825729"/>
    </source>
</evidence>
<feature type="repeat" description="PPR" evidence="2">
    <location>
        <begin position="120"/>
        <end position="154"/>
    </location>
</feature>
<proteinExistence type="predicted"/>
<evidence type="ECO:0000313" key="3">
    <source>
        <dbReference type="EMBL" id="KAG9450912.1"/>
    </source>
</evidence>
<dbReference type="NCBIfam" id="TIGR00756">
    <property type="entry name" value="PPR"/>
    <property type="match status" value="1"/>
</dbReference>
<evidence type="ECO:0008006" key="5">
    <source>
        <dbReference type="Google" id="ProtNLM"/>
    </source>
</evidence>
<protein>
    <recommendedName>
        <fullName evidence="5">Pentatricopeptide repeat-containing protein</fullName>
    </recommendedName>
</protein>
<dbReference type="SUPFAM" id="SSF48264">
    <property type="entry name" value="Cytochrome P450"/>
    <property type="match status" value="1"/>
</dbReference>
<sequence length="569" mass="63859">MLLGRAAHGYALQNGYNRNINILNALLHFYTDSDWFSYCLKLFNVMPQKNVVSWNTLIRGAVRNYDIATAVTFLYEMQQKNMKFDLVTVITILPKFYQSDDLILGMSVHGMMLKMGFGSDVSLVNALISMYCNCGNLENAQLLFNVMPVKSIVTWNALMTGYRYCNLNAEVVNLFNQMNIEGEKPNDVTLLNIIPTCQSEIHGQFIHANAIRTGFILDPSLVTTLISISGDLLMAREIFDRMRVKDVASWSVIINAYRILGFGDEALNLFSVMELYGYKSDDISFIGVLSACSHSGLVEEGRKFFKCMTEKYKVSPRMEHYACTVDLLARAGYLDEALEFVKQLPTKPSVSVVESLTGACRVHGNTALMEEIAGLVAELEPKSSDSYAMLSSVYAAAGRWSDVFRHSAEVLRNVESNVYIAEEQIDFLSEAVAPGQLEYSYLELGVFDVCVAALGGVLERIRVSHHTQDKLYKELISQEYYGKEGALGMEQVNKMKYLQGVVKESTRMRPIAPLGIPHKAMNDTSLMGKRIEAGITVMVNLYAMLHDPAVWKEPDRFDPERFLENAEAN</sequence>
<dbReference type="Pfam" id="PF00067">
    <property type="entry name" value="p450"/>
    <property type="match status" value="1"/>
</dbReference>
<keyword evidence="1" id="KW-0677">Repeat</keyword>
<feature type="repeat" description="PPR" evidence="2">
    <location>
        <begin position="50"/>
        <end position="84"/>
    </location>
</feature>
<comment type="caution">
    <text evidence="3">The sequence shown here is derived from an EMBL/GenBank/DDBJ whole genome shotgun (WGS) entry which is preliminary data.</text>
</comment>
<dbReference type="InterPro" id="IPR036396">
    <property type="entry name" value="Cyt_P450_sf"/>
</dbReference>
<evidence type="ECO:0000256" key="2">
    <source>
        <dbReference type="PROSITE-ProRule" id="PRU00708"/>
    </source>
</evidence>
<dbReference type="GO" id="GO:0005506">
    <property type="term" value="F:iron ion binding"/>
    <property type="evidence" value="ECO:0007669"/>
    <property type="project" value="InterPro"/>
</dbReference>
<dbReference type="InterPro" id="IPR002401">
    <property type="entry name" value="Cyt_P450_E_grp-I"/>
</dbReference>
<dbReference type="Pfam" id="PF01535">
    <property type="entry name" value="PPR"/>
    <property type="match status" value="5"/>
</dbReference>
<dbReference type="EMBL" id="JAINDJ010000004">
    <property type="protein sequence ID" value="KAG9450912.1"/>
    <property type="molecule type" value="Genomic_DNA"/>
</dbReference>
<dbReference type="FunFam" id="1.25.40.10:FF:000090">
    <property type="entry name" value="Pentatricopeptide repeat-containing protein, chloroplastic"/>
    <property type="match status" value="1"/>
</dbReference>